<dbReference type="SUPFAM" id="SSF52540">
    <property type="entry name" value="P-loop containing nucleoside triphosphate hydrolases"/>
    <property type="match status" value="1"/>
</dbReference>
<evidence type="ECO:0000256" key="4">
    <source>
        <dbReference type="SAM" id="Phobius"/>
    </source>
</evidence>
<dbReference type="InterPro" id="IPR000157">
    <property type="entry name" value="TIR_dom"/>
</dbReference>
<dbReference type="EMBL" id="JBGMDY010000007">
    <property type="protein sequence ID" value="KAL2327185.1"/>
    <property type="molecule type" value="Genomic_DNA"/>
</dbReference>
<dbReference type="PROSITE" id="PS50104">
    <property type="entry name" value="TIR"/>
    <property type="match status" value="1"/>
</dbReference>
<evidence type="ECO:0000313" key="6">
    <source>
        <dbReference type="EMBL" id="KAL2327185.1"/>
    </source>
</evidence>
<name>A0ABD1LWA7_9FABA</name>
<dbReference type="InterPro" id="IPR058546">
    <property type="entry name" value="RPS4B/Roq1-like_LRR"/>
</dbReference>
<dbReference type="Gene3D" id="3.40.50.10140">
    <property type="entry name" value="Toll/interleukin-1 receptor homology (TIR) domain"/>
    <property type="match status" value="1"/>
</dbReference>
<dbReference type="Pfam" id="PF23286">
    <property type="entry name" value="LRR_13"/>
    <property type="match status" value="1"/>
</dbReference>
<feature type="transmembrane region" description="Helical" evidence="4">
    <location>
        <begin position="997"/>
        <end position="1016"/>
    </location>
</feature>
<keyword evidence="3" id="KW-0520">NAD</keyword>
<evidence type="ECO:0000313" key="7">
    <source>
        <dbReference type="Proteomes" id="UP001603857"/>
    </source>
</evidence>
<dbReference type="PANTHER" id="PTHR11017:SF587">
    <property type="entry name" value="NB-ARC DOMAIN PROTEIN"/>
    <property type="match status" value="1"/>
</dbReference>
<dbReference type="InterPro" id="IPR042197">
    <property type="entry name" value="Apaf_helical"/>
</dbReference>
<dbReference type="InterPro" id="IPR058192">
    <property type="entry name" value="WHD_ROQ1-like"/>
</dbReference>
<evidence type="ECO:0000256" key="1">
    <source>
        <dbReference type="ARBA" id="ARBA00022737"/>
    </source>
</evidence>
<dbReference type="FunFam" id="3.40.50.10140:FF:000007">
    <property type="entry name" value="Disease resistance protein (TIR-NBS-LRR class)"/>
    <property type="match status" value="1"/>
</dbReference>
<dbReference type="InterPro" id="IPR027417">
    <property type="entry name" value="P-loop_NTPase"/>
</dbReference>
<dbReference type="Gene3D" id="1.10.8.430">
    <property type="entry name" value="Helical domain of apoptotic protease-activating factors"/>
    <property type="match status" value="1"/>
</dbReference>
<dbReference type="Pfam" id="PF23282">
    <property type="entry name" value="WHD_ROQ1"/>
    <property type="match status" value="1"/>
</dbReference>
<comment type="caution">
    <text evidence="6">The sequence shown here is derived from an EMBL/GenBank/DDBJ whole genome shotgun (WGS) entry which is preliminary data.</text>
</comment>
<dbReference type="InterPro" id="IPR035897">
    <property type="entry name" value="Toll_tir_struct_dom_sf"/>
</dbReference>
<dbReference type="SUPFAM" id="SSF52200">
    <property type="entry name" value="Toll/Interleukin receptor TIR domain"/>
    <property type="match status" value="1"/>
</dbReference>
<organism evidence="6 7">
    <name type="scientific">Flemingia macrophylla</name>
    <dbReference type="NCBI Taxonomy" id="520843"/>
    <lineage>
        <taxon>Eukaryota</taxon>
        <taxon>Viridiplantae</taxon>
        <taxon>Streptophyta</taxon>
        <taxon>Embryophyta</taxon>
        <taxon>Tracheophyta</taxon>
        <taxon>Spermatophyta</taxon>
        <taxon>Magnoliopsida</taxon>
        <taxon>eudicotyledons</taxon>
        <taxon>Gunneridae</taxon>
        <taxon>Pentapetalae</taxon>
        <taxon>rosids</taxon>
        <taxon>fabids</taxon>
        <taxon>Fabales</taxon>
        <taxon>Fabaceae</taxon>
        <taxon>Papilionoideae</taxon>
        <taxon>50 kb inversion clade</taxon>
        <taxon>NPAAA clade</taxon>
        <taxon>indigoferoid/millettioid clade</taxon>
        <taxon>Phaseoleae</taxon>
        <taxon>Flemingia</taxon>
    </lineage>
</organism>
<gene>
    <name evidence="6" type="ORF">Fmac_020612</name>
</gene>
<feature type="transmembrane region" description="Helical" evidence="4">
    <location>
        <begin position="969"/>
        <end position="990"/>
    </location>
</feature>
<keyword evidence="4" id="KW-0812">Transmembrane</keyword>
<keyword evidence="2" id="KW-0611">Plant defense</keyword>
<keyword evidence="4" id="KW-1133">Transmembrane helix</keyword>
<dbReference type="SMART" id="SM00255">
    <property type="entry name" value="TIR"/>
    <property type="match status" value="1"/>
</dbReference>
<feature type="domain" description="TIR" evidence="5">
    <location>
        <begin position="12"/>
        <end position="151"/>
    </location>
</feature>
<protein>
    <recommendedName>
        <fullName evidence="5">TIR domain-containing protein</fullName>
    </recommendedName>
</protein>
<dbReference type="AlphaFoldDB" id="A0ABD1LWA7"/>
<dbReference type="InterPro" id="IPR032675">
    <property type="entry name" value="LRR_dom_sf"/>
</dbReference>
<dbReference type="PRINTS" id="PR00364">
    <property type="entry name" value="DISEASERSIST"/>
</dbReference>
<dbReference type="Pfam" id="PF01582">
    <property type="entry name" value="TIR"/>
    <property type="match status" value="1"/>
</dbReference>
<evidence type="ECO:0000256" key="3">
    <source>
        <dbReference type="ARBA" id="ARBA00023027"/>
    </source>
</evidence>
<dbReference type="Proteomes" id="UP001603857">
    <property type="component" value="Unassembled WGS sequence"/>
</dbReference>
<accession>A0ABD1LWA7</accession>
<keyword evidence="1" id="KW-0677">Repeat</keyword>
<keyword evidence="4" id="KW-0472">Membrane</keyword>
<dbReference type="Gene3D" id="3.80.10.10">
    <property type="entry name" value="Ribonuclease Inhibitor"/>
    <property type="match status" value="2"/>
</dbReference>
<dbReference type="SUPFAM" id="SSF52058">
    <property type="entry name" value="L domain-like"/>
    <property type="match status" value="1"/>
</dbReference>
<reference evidence="6 7" key="1">
    <citation type="submission" date="2024-08" db="EMBL/GenBank/DDBJ databases">
        <title>Insights into the chromosomal genome structure of Flemingia macrophylla.</title>
        <authorList>
            <person name="Ding Y."/>
            <person name="Zhao Y."/>
            <person name="Bi W."/>
            <person name="Wu M."/>
            <person name="Zhao G."/>
            <person name="Gong Y."/>
            <person name="Li W."/>
            <person name="Zhang P."/>
        </authorList>
    </citation>
    <scope>NUCLEOTIDE SEQUENCE [LARGE SCALE GENOMIC DNA]</scope>
    <source>
        <strain evidence="6">DYQJB</strain>
        <tissue evidence="6">Leaf</tissue>
    </source>
</reference>
<evidence type="ECO:0000259" key="5">
    <source>
        <dbReference type="PROSITE" id="PS50104"/>
    </source>
</evidence>
<sequence length="1032" mass="119000">MGNDGAVSETKYSYDVFISFRGKDTRHTFACHLYDALCRKGVGTFIDDEELKVGDQVDPILLKAIEESSVSIVVFSENYADSSWCLDELEKIHNCMKSKKQKVCPIFYKVHPSDVRHQKGSYGEAIRIHGIGGIGKTTLAKALYDSIYKQFEGSSFLFNVREISNKKGLKHLQQRLLSDILGISKLKLKSIEEGTSTIKSKHDLKRVLLILDDVDNVEQLNNLAKERDWFGFGSKIIITTRDKHLLDTVGVEKKYEVKVLNDQHSLELFCHSAFRKSYCESNYEDLSNRAMLCCKGLPLALKVLGSHMIGKDLCGWNDALDRYEKSPHPDIQRVLRISFDSLPYNEKNIFLDIACFFRGWKLDYVKRVLDACDFDSGDGITGLADKSLLTIDEYDCLEMHDLIQDMGREIVKEEAWNEVGERSRLWHHEDVLQVLANNAGSRKIQGIMFDPPQREEINCIDTVFERMKNLRILIVYNTKFLHEPRYLPNNLRLLEWENYPSKSFPSGFYPKKIGAFYLSGSPLLVLEKSFQRFEYLSYMDISDCHMVTKFPDVSGAMNKRELRFDRCKNLVSIHKRLMQFPEIGGTMDKPLKIMMSGTAIEKLPESIEKLTGLYYLDIKYCKGLKHLPSSLLMLPNFITLNIGECRLLRESFRRFQGSHSTCPKLETLVFDYADLLDEDLHVIIHNFPNLKNLTVSWNNFVYVPVHIKECTNLRTLDVKYCRKLEEIPELTSSVQIVDALHCNSLTRETSNMLWSQVRKEVKRLEVVMLKTDIPRWFDYVKEEGFPVFEARGNVPVVALAFVFGELHGRGERKRPFSSVGMHLIVEDESRGYQSFTVDENHVLLIEVGVLLSLEEWDVGQNWKTIKVYCETKLRVCSWGVYVYKHETNMDDIRFTSQDHPIDPPYYLLQHDEGITDEEVLEIVWWVLWTEAKRWGDAYLAVAVLVLSVDYFINGDTNLNNDPFTITDTAAYFSPAVLTLVFSSIFALASWNFRWAHLYQGFGYLFFFTLVVSPLILKKSFMADGIGILLILE</sequence>
<dbReference type="InterPro" id="IPR044974">
    <property type="entry name" value="Disease_R_plants"/>
</dbReference>
<dbReference type="PANTHER" id="PTHR11017">
    <property type="entry name" value="LEUCINE-RICH REPEAT-CONTAINING PROTEIN"/>
    <property type="match status" value="1"/>
</dbReference>
<evidence type="ECO:0000256" key="2">
    <source>
        <dbReference type="ARBA" id="ARBA00022821"/>
    </source>
</evidence>
<proteinExistence type="predicted"/>
<keyword evidence="7" id="KW-1185">Reference proteome</keyword>